<sequence>MKKYLPTLIIACGVHLASFPPVQAQTLEEKVAVAQTRTAKVNINTATLIELQRLPGIGASKAKAILDYRESHGPFSSVAALTSVKGIGERMVAKLADHAEAS</sequence>
<proteinExistence type="predicted"/>
<evidence type="ECO:0000259" key="2">
    <source>
        <dbReference type="SMART" id="SM00278"/>
    </source>
</evidence>
<keyword evidence="1" id="KW-0732">Signal</keyword>
<dbReference type="InterPro" id="IPR004509">
    <property type="entry name" value="Competence_ComEA_HhH"/>
</dbReference>
<protein>
    <submittedName>
        <fullName evidence="3">Helix-hairpin-helix domain-containing protein</fullName>
    </submittedName>
</protein>
<evidence type="ECO:0000313" key="4">
    <source>
        <dbReference type="Proteomes" id="UP001520878"/>
    </source>
</evidence>
<dbReference type="InterPro" id="IPR010994">
    <property type="entry name" value="RuvA_2-like"/>
</dbReference>
<dbReference type="Proteomes" id="UP001520878">
    <property type="component" value="Unassembled WGS sequence"/>
</dbReference>
<evidence type="ECO:0000313" key="3">
    <source>
        <dbReference type="EMBL" id="MCC2614829.1"/>
    </source>
</evidence>
<feature type="signal peptide" evidence="1">
    <location>
        <begin position="1"/>
        <end position="24"/>
    </location>
</feature>
<dbReference type="SUPFAM" id="SSF47781">
    <property type="entry name" value="RuvA domain 2-like"/>
    <property type="match status" value="1"/>
</dbReference>
<keyword evidence="4" id="KW-1185">Reference proteome</keyword>
<feature type="chain" id="PRO_5045680128" evidence="1">
    <location>
        <begin position="25"/>
        <end position="102"/>
    </location>
</feature>
<dbReference type="PANTHER" id="PTHR21180">
    <property type="entry name" value="ENDONUCLEASE/EXONUCLEASE/PHOSPHATASE FAMILY DOMAIN-CONTAINING PROTEIN 1"/>
    <property type="match status" value="1"/>
</dbReference>
<dbReference type="InterPro" id="IPR051675">
    <property type="entry name" value="Endo/Exo/Phosphatase_dom_1"/>
</dbReference>
<feature type="domain" description="Helix-hairpin-helix DNA-binding motif class 1" evidence="2">
    <location>
        <begin position="79"/>
        <end position="98"/>
    </location>
</feature>
<dbReference type="EMBL" id="JAJEWP010000001">
    <property type="protein sequence ID" value="MCC2614829.1"/>
    <property type="molecule type" value="Genomic_DNA"/>
</dbReference>
<name>A0ABS8G583_9ALTE</name>
<dbReference type="SMART" id="SM00278">
    <property type="entry name" value="HhH1"/>
    <property type="match status" value="2"/>
</dbReference>
<dbReference type="Gene3D" id="1.10.150.280">
    <property type="entry name" value="AF1531-like domain"/>
    <property type="match status" value="1"/>
</dbReference>
<dbReference type="NCBIfam" id="TIGR00426">
    <property type="entry name" value="competence protein ComEA helix-hairpin-helix repeat region"/>
    <property type="match status" value="1"/>
</dbReference>
<dbReference type="InterPro" id="IPR003583">
    <property type="entry name" value="Hlx-hairpin-Hlx_DNA-bd_motif"/>
</dbReference>
<feature type="domain" description="Helix-hairpin-helix DNA-binding motif class 1" evidence="2">
    <location>
        <begin position="49"/>
        <end position="68"/>
    </location>
</feature>
<accession>A0ABS8G583</accession>
<reference evidence="3 4" key="1">
    <citation type="submission" date="2021-10" db="EMBL/GenBank/DDBJ databases">
        <title>Draft genome of Aestuariibacter halophilus JC2043.</title>
        <authorList>
            <person name="Emsley S.A."/>
            <person name="Pfannmuller K.M."/>
            <person name="Ushijima B."/>
            <person name="Saw J.H."/>
            <person name="Videau P."/>
        </authorList>
    </citation>
    <scope>NUCLEOTIDE SEQUENCE [LARGE SCALE GENOMIC DNA]</scope>
    <source>
        <strain evidence="3 4">JC2043</strain>
    </source>
</reference>
<evidence type="ECO:0000256" key="1">
    <source>
        <dbReference type="SAM" id="SignalP"/>
    </source>
</evidence>
<dbReference type="PANTHER" id="PTHR21180:SF32">
    <property type="entry name" value="ENDONUCLEASE_EXONUCLEASE_PHOSPHATASE FAMILY DOMAIN-CONTAINING PROTEIN 1"/>
    <property type="match status" value="1"/>
</dbReference>
<organism evidence="3 4">
    <name type="scientific">Fluctibacter halophilus</name>
    <dbReference type="NCBI Taxonomy" id="226011"/>
    <lineage>
        <taxon>Bacteria</taxon>
        <taxon>Pseudomonadati</taxon>
        <taxon>Pseudomonadota</taxon>
        <taxon>Gammaproteobacteria</taxon>
        <taxon>Alteromonadales</taxon>
        <taxon>Alteromonadaceae</taxon>
        <taxon>Fluctibacter</taxon>
    </lineage>
</organism>
<dbReference type="Pfam" id="PF12836">
    <property type="entry name" value="HHH_3"/>
    <property type="match status" value="1"/>
</dbReference>
<comment type="caution">
    <text evidence="3">The sequence shown here is derived from an EMBL/GenBank/DDBJ whole genome shotgun (WGS) entry which is preliminary data.</text>
</comment>
<dbReference type="RefSeq" id="WP_229156744.1">
    <property type="nucleotide sequence ID" value="NZ_JAJEWP010000001.1"/>
</dbReference>
<gene>
    <name evidence="3" type="ORF">LJ739_01075</name>
</gene>